<proteinExistence type="predicted"/>
<gene>
    <name evidence="2" type="ORF">AVL57_05950</name>
</gene>
<feature type="region of interest" description="Disordered" evidence="1">
    <location>
        <begin position="1"/>
        <end position="62"/>
    </location>
</feature>
<dbReference type="Proteomes" id="UP000056750">
    <property type="component" value="Chromosome"/>
</dbReference>
<accession>A0ABM5YGW4</accession>
<name>A0ABM5YGW4_9ALTE</name>
<feature type="compositionally biased region" description="Polar residues" evidence="1">
    <location>
        <begin position="1"/>
        <end position="10"/>
    </location>
</feature>
<protein>
    <submittedName>
        <fullName evidence="2">Uncharacterized protein</fullName>
    </submittedName>
</protein>
<organism evidence="2 3">
    <name type="scientific">Alteromonas stellipolaris</name>
    <dbReference type="NCBI Taxonomy" id="233316"/>
    <lineage>
        <taxon>Bacteria</taxon>
        <taxon>Pseudomonadati</taxon>
        <taxon>Pseudomonadota</taxon>
        <taxon>Gammaproteobacteria</taxon>
        <taxon>Alteromonadales</taxon>
        <taxon>Alteromonadaceae</taxon>
        <taxon>Alteromonas/Salinimonas group</taxon>
        <taxon>Alteromonas</taxon>
    </lineage>
</organism>
<reference evidence="2 3" key="1">
    <citation type="submission" date="2015-12" db="EMBL/GenBank/DDBJ databases">
        <title>Intraspecies pangenome expansion in the marine bacterium Alteromonas.</title>
        <authorList>
            <person name="Lopez-Perez M."/>
            <person name="Rodriguez-Valera F."/>
        </authorList>
    </citation>
    <scope>NUCLEOTIDE SEQUENCE [LARGE SCALE GENOMIC DNA]</scope>
    <source>
        <strain evidence="2 3">LMG 21861</strain>
    </source>
</reference>
<sequence>MASQGNTMSQDDFKDNLGQLKEENPLTGVRGEGKAGSITGMISAPDVLKWNYQRDQQGKRKR</sequence>
<evidence type="ECO:0000313" key="2">
    <source>
        <dbReference type="EMBL" id="AMJ73558.1"/>
    </source>
</evidence>
<evidence type="ECO:0000313" key="3">
    <source>
        <dbReference type="Proteomes" id="UP000056750"/>
    </source>
</evidence>
<keyword evidence="3" id="KW-1185">Reference proteome</keyword>
<feature type="compositionally biased region" description="Basic and acidic residues" evidence="1">
    <location>
        <begin position="11"/>
        <end position="24"/>
    </location>
</feature>
<dbReference type="EMBL" id="CP013926">
    <property type="protein sequence ID" value="AMJ73558.1"/>
    <property type="molecule type" value="Genomic_DNA"/>
</dbReference>
<evidence type="ECO:0000256" key="1">
    <source>
        <dbReference type="SAM" id="MobiDB-lite"/>
    </source>
</evidence>